<evidence type="ECO:0000313" key="8">
    <source>
        <dbReference type="Proteomes" id="UP000653305"/>
    </source>
</evidence>
<proteinExistence type="inferred from homology"/>
<dbReference type="PANTHER" id="PTHR11266">
    <property type="entry name" value="PEROXISOMAL MEMBRANE PROTEIN 2, PXMP2 MPV17"/>
    <property type="match status" value="1"/>
</dbReference>
<dbReference type="InterPro" id="IPR007248">
    <property type="entry name" value="Mpv17_PMP22"/>
</dbReference>
<dbReference type="GO" id="GO:0005737">
    <property type="term" value="C:cytoplasm"/>
    <property type="evidence" value="ECO:0007669"/>
    <property type="project" value="TreeGrafter"/>
</dbReference>
<keyword evidence="4" id="KW-1133">Transmembrane helix</keyword>
<evidence type="ECO:0000313" key="7">
    <source>
        <dbReference type="EMBL" id="GFP92821.1"/>
    </source>
</evidence>
<evidence type="ECO:0000256" key="1">
    <source>
        <dbReference type="ARBA" id="ARBA00004141"/>
    </source>
</evidence>
<gene>
    <name evidence="7" type="ORF">PHJA_001426400</name>
</gene>
<dbReference type="Proteomes" id="UP000653305">
    <property type="component" value="Unassembled WGS sequence"/>
</dbReference>
<keyword evidence="5" id="KW-0472">Membrane</keyword>
<evidence type="ECO:0000256" key="3">
    <source>
        <dbReference type="ARBA" id="ARBA00022692"/>
    </source>
</evidence>
<evidence type="ECO:0000256" key="2">
    <source>
        <dbReference type="ARBA" id="ARBA00006824"/>
    </source>
</evidence>
<evidence type="ECO:0000256" key="4">
    <source>
        <dbReference type="ARBA" id="ARBA00022989"/>
    </source>
</evidence>
<evidence type="ECO:0000256" key="6">
    <source>
        <dbReference type="RuleBase" id="RU363053"/>
    </source>
</evidence>
<dbReference type="EMBL" id="BMAC01000292">
    <property type="protein sequence ID" value="GFP92821.1"/>
    <property type="molecule type" value="Genomic_DNA"/>
</dbReference>
<dbReference type="GO" id="GO:0016020">
    <property type="term" value="C:membrane"/>
    <property type="evidence" value="ECO:0007669"/>
    <property type="project" value="UniProtKB-SubCell"/>
</dbReference>
<sequence length="107" mass="12357">MLIIGPSLHYWFSLVLRVYPKYDLLLTFKKMVLGQVVYGPIVTTIFFFVNASFTSESGSEVIGRLKRDLIPTLASSDMYWPVCDFFHLQMRYSFSFFLVPSTPILSI</sequence>
<dbReference type="OrthoDB" id="430207at2759"/>
<protein>
    <submittedName>
        <fullName evidence="7">Pxmp2/4 family protein 4</fullName>
    </submittedName>
</protein>
<keyword evidence="8" id="KW-1185">Reference proteome</keyword>
<reference evidence="7" key="1">
    <citation type="submission" date="2020-07" db="EMBL/GenBank/DDBJ databases">
        <title>Ethylene signaling mediates host invasion by parasitic plants.</title>
        <authorList>
            <person name="Yoshida S."/>
        </authorList>
    </citation>
    <scope>NUCLEOTIDE SEQUENCE</scope>
    <source>
        <strain evidence="7">Okayama</strain>
    </source>
</reference>
<organism evidence="7 8">
    <name type="scientific">Phtheirospermum japonicum</name>
    <dbReference type="NCBI Taxonomy" id="374723"/>
    <lineage>
        <taxon>Eukaryota</taxon>
        <taxon>Viridiplantae</taxon>
        <taxon>Streptophyta</taxon>
        <taxon>Embryophyta</taxon>
        <taxon>Tracheophyta</taxon>
        <taxon>Spermatophyta</taxon>
        <taxon>Magnoliopsida</taxon>
        <taxon>eudicotyledons</taxon>
        <taxon>Gunneridae</taxon>
        <taxon>Pentapetalae</taxon>
        <taxon>asterids</taxon>
        <taxon>lamiids</taxon>
        <taxon>Lamiales</taxon>
        <taxon>Orobanchaceae</taxon>
        <taxon>Orobanchaceae incertae sedis</taxon>
        <taxon>Phtheirospermum</taxon>
    </lineage>
</organism>
<name>A0A830CET8_9LAMI</name>
<evidence type="ECO:0000256" key="5">
    <source>
        <dbReference type="ARBA" id="ARBA00023136"/>
    </source>
</evidence>
<comment type="subcellular location">
    <subcellularLocation>
        <location evidence="1">Membrane</location>
        <topology evidence="1">Multi-pass membrane protein</topology>
    </subcellularLocation>
</comment>
<accession>A0A830CET8</accession>
<comment type="similarity">
    <text evidence="2 6">Belongs to the peroxisomal membrane protein PXMP2/4 family.</text>
</comment>
<keyword evidence="3" id="KW-0812">Transmembrane</keyword>
<comment type="caution">
    <text evidence="7">The sequence shown here is derived from an EMBL/GenBank/DDBJ whole genome shotgun (WGS) entry which is preliminary data.</text>
</comment>
<dbReference type="PANTHER" id="PTHR11266:SF18">
    <property type="entry name" value="OS12G0508100 PROTEIN"/>
    <property type="match status" value="1"/>
</dbReference>
<dbReference type="AlphaFoldDB" id="A0A830CET8"/>